<dbReference type="AlphaFoldDB" id="D2UYG6"/>
<feature type="coiled-coil region" evidence="1">
    <location>
        <begin position="110"/>
        <end position="137"/>
    </location>
</feature>
<organism evidence="4">
    <name type="scientific">Naegleria gruberi</name>
    <name type="common">Amoeba</name>
    <dbReference type="NCBI Taxonomy" id="5762"/>
    <lineage>
        <taxon>Eukaryota</taxon>
        <taxon>Discoba</taxon>
        <taxon>Heterolobosea</taxon>
        <taxon>Tetramitia</taxon>
        <taxon>Eutetramitia</taxon>
        <taxon>Vahlkampfiidae</taxon>
        <taxon>Naegleria</taxon>
    </lineage>
</organism>
<feature type="compositionally biased region" description="Polar residues" evidence="2">
    <location>
        <begin position="33"/>
        <end position="42"/>
    </location>
</feature>
<evidence type="ECO:0000313" key="3">
    <source>
        <dbReference type="EMBL" id="EFC50472.1"/>
    </source>
</evidence>
<keyword evidence="4" id="KW-1185">Reference proteome</keyword>
<evidence type="ECO:0000256" key="1">
    <source>
        <dbReference type="SAM" id="Coils"/>
    </source>
</evidence>
<feature type="compositionally biased region" description="Polar residues" evidence="2">
    <location>
        <begin position="1"/>
        <end position="14"/>
    </location>
</feature>
<feature type="compositionally biased region" description="Low complexity" evidence="2">
    <location>
        <begin position="15"/>
        <end position="30"/>
    </location>
</feature>
<sequence length="387" mass="45501">MAIATSPKSSVLKATNTSTGATSTPPTSHTSPKRNNNNNKDGQQVLRKIYRCDSEIKRMKEQDEKQLRIERLKQVRQMAMDIAKNKTKQYAQAKEKENQSNLKVIKKAWEERKEEEIDQLQTELDYARKKAGEANRNALQFNKEFHLQQQKKHEQNKANALIAQQRFDKCVSIVKQRQVENQKKKDNLFERIEKSKNMEYPEIEPVHNGYEKLFAVPSRDLNDVVAGWNPTKKREDQGIYETTFNHQMVLEPTSPEKQTAIKVNQHVVKHFDKQAGVDVNNEQAELTLEEKKRTALQRAFSEKRFARKAAEKVRNEKFNEIIVEELERVSKIDRQLKVESIQNPSRNTLADNQYKKKKQMELERKFEELFRNRVHFADKPEEKSSYF</sequence>
<reference evidence="3 4" key="1">
    <citation type="journal article" date="2010" name="Cell">
        <title>The genome of Naegleria gruberi illuminates early eukaryotic versatility.</title>
        <authorList>
            <person name="Fritz-Laylin L.K."/>
            <person name="Prochnik S.E."/>
            <person name="Ginger M.L."/>
            <person name="Dacks J.B."/>
            <person name="Carpenter M.L."/>
            <person name="Field M.C."/>
            <person name="Kuo A."/>
            <person name="Paredez A."/>
            <person name="Chapman J."/>
            <person name="Pham J."/>
            <person name="Shu S."/>
            <person name="Neupane R."/>
            <person name="Cipriano M."/>
            <person name="Mancuso J."/>
            <person name="Tu H."/>
            <person name="Salamov A."/>
            <person name="Lindquist E."/>
            <person name="Shapiro H."/>
            <person name="Lucas S."/>
            <person name="Grigoriev I.V."/>
            <person name="Cande W.Z."/>
            <person name="Fulton C."/>
            <person name="Rokhsar D.S."/>
            <person name="Dawson S.C."/>
        </authorList>
    </citation>
    <scope>NUCLEOTIDE SEQUENCE [LARGE SCALE GENOMIC DNA]</scope>
    <source>
        <strain evidence="3 4">NEG-M</strain>
    </source>
</reference>
<dbReference type="GeneID" id="8855403"/>
<feature type="region of interest" description="Disordered" evidence="2">
    <location>
        <begin position="1"/>
        <end position="45"/>
    </location>
</feature>
<dbReference type="Proteomes" id="UP000006671">
    <property type="component" value="Unassembled WGS sequence"/>
</dbReference>
<name>D2UYG6_NAEGR</name>
<evidence type="ECO:0000256" key="2">
    <source>
        <dbReference type="SAM" id="MobiDB-lite"/>
    </source>
</evidence>
<dbReference type="VEuPathDB" id="AmoebaDB:NAEGRDRAFT_61464"/>
<dbReference type="RefSeq" id="XP_002683216.1">
    <property type="nucleotide sequence ID" value="XM_002683170.1"/>
</dbReference>
<proteinExistence type="predicted"/>
<gene>
    <name evidence="3" type="ORF">NAEGRDRAFT_61464</name>
</gene>
<dbReference type="KEGG" id="ngr:NAEGRDRAFT_61464"/>
<feature type="coiled-coil region" evidence="1">
    <location>
        <begin position="279"/>
        <end position="316"/>
    </location>
</feature>
<dbReference type="EMBL" id="GG738845">
    <property type="protein sequence ID" value="EFC50472.1"/>
    <property type="molecule type" value="Genomic_DNA"/>
</dbReference>
<dbReference type="OrthoDB" id="10260152at2759"/>
<protein>
    <submittedName>
        <fullName evidence="3">Predicted protein</fullName>
    </submittedName>
</protein>
<keyword evidence="1" id="KW-0175">Coiled coil</keyword>
<dbReference type="OMA" id="YRCDSEI"/>
<dbReference type="InParanoid" id="D2UYG6"/>
<evidence type="ECO:0000313" key="4">
    <source>
        <dbReference type="Proteomes" id="UP000006671"/>
    </source>
</evidence>
<accession>D2UYG6</accession>